<reference evidence="1 2" key="1">
    <citation type="submission" date="2024-12" db="EMBL/GenBank/DDBJ databases">
        <title>Pseudomonas species isolated from Lotus nodules promote plant growth.</title>
        <authorList>
            <person name="Yu Y.-H."/>
            <person name="Kurtenbach J."/>
            <person name="Crosbie D."/>
            <person name="Brachmann A."/>
            <person name="Marin M."/>
        </authorList>
    </citation>
    <scope>NUCLEOTIDE SEQUENCE [LARGE SCALE GENOMIC DNA]</scope>
    <source>
        <strain evidence="1 2">PLb11B</strain>
    </source>
</reference>
<dbReference type="RefSeq" id="WP_083884527.1">
    <property type="nucleotide sequence ID" value="NZ_CP077078.1"/>
</dbReference>
<evidence type="ECO:0000313" key="1">
    <source>
        <dbReference type="EMBL" id="MFL8998653.1"/>
    </source>
</evidence>
<protein>
    <submittedName>
        <fullName evidence="1">Uncharacterized protein</fullName>
    </submittedName>
</protein>
<keyword evidence="2" id="KW-1185">Reference proteome</keyword>
<evidence type="ECO:0000313" key="2">
    <source>
        <dbReference type="Proteomes" id="UP001628646"/>
    </source>
</evidence>
<proteinExistence type="predicted"/>
<comment type="caution">
    <text evidence="1">The sequence shown here is derived from an EMBL/GenBank/DDBJ whole genome shotgun (WGS) entry which is preliminary data.</text>
</comment>
<organism evidence="1 2">
    <name type="scientific">Pseudomonas azerbaijanorientalis</name>
    <dbReference type="NCBI Taxonomy" id="2842350"/>
    <lineage>
        <taxon>Bacteria</taxon>
        <taxon>Pseudomonadati</taxon>
        <taxon>Pseudomonadota</taxon>
        <taxon>Gammaproteobacteria</taxon>
        <taxon>Pseudomonadales</taxon>
        <taxon>Pseudomonadaceae</taxon>
        <taxon>Pseudomonas</taxon>
    </lineage>
</organism>
<sequence>MNNVGVAGCRPFKPWPAEACSVFDQVFLRNLKSALSTFLFEMKVGGISVDKPVDKSVIKLWKDPAEGRGYWLGAIAGLTRQS</sequence>
<accession>A0ABW8W044</accession>
<dbReference type="Proteomes" id="UP001628646">
    <property type="component" value="Unassembled WGS sequence"/>
</dbReference>
<gene>
    <name evidence="1" type="ORF">ACJ8NA_08315</name>
</gene>
<dbReference type="EMBL" id="JBJNUY010000003">
    <property type="protein sequence ID" value="MFL8998653.1"/>
    <property type="molecule type" value="Genomic_DNA"/>
</dbReference>
<name>A0ABW8W044_9PSED</name>